<dbReference type="Gene3D" id="3.40.190.10">
    <property type="entry name" value="Periplasmic binding protein-like II"/>
    <property type="match status" value="2"/>
</dbReference>
<dbReference type="PANTHER" id="PTHR30579:SF7">
    <property type="entry name" value="HTH-TYPE TRANSCRIPTIONAL REGULATOR LRHA-RELATED"/>
    <property type="match status" value="1"/>
</dbReference>
<dbReference type="Gene3D" id="1.10.10.10">
    <property type="entry name" value="Winged helix-like DNA-binding domain superfamily/Winged helix DNA-binding domain"/>
    <property type="match status" value="1"/>
</dbReference>
<dbReference type="EMBL" id="SGXM01000001">
    <property type="protein sequence ID" value="RZT41093.1"/>
    <property type="molecule type" value="Genomic_DNA"/>
</dbReference>
<accession>A0A4Q7S3Y4</accession>
<dbReference type="SUPFAM" id="SSF53850">
    <property type="entry name" value="Periplasmic binding protein-like II"/>
    <property type="match status" value="1"/>
</dbReference>
<protein>
    <submittedName>
        <fullName evidence="6">LysR family transcriptional regulator</fullName>
    </submittedName>
</protein>
<name>A0A4Q7S3Y4_9BURK</name>
<dbReference type="InterPro" id="IPR000847">
    <property type="entry name" value="LysR_HTH_N"/>
</dbReference>
<dbReference type="FunFam" id="1.10.10.10:FF:000001">
    <property type="entry name" value="LysR family transcriptional regulator"/>
    <property type="match status" value="1"/>
</dbReference>
<organism evidence="6 7">
    <name type="scientific">Cupriavidus agavae</name>
    <dbReference type="NCBI Taxonomy" id="1001822"/>
    <lineage>
        <taxon>Bacteria</taxon>
        <taxon>Pseudomonadati</taxon>
        <taxon>Pseudomonadota</taxon>
        <taxon>Betaproteobacteria</taxon>
        <taxon>Burkholderiales</taxon>
        <taxon>Burkholderiaceae</taxon>
        <taxon>Cupriavidus</taxon>
    </lineage>
</organism>
<evidence type="ECO:0000256" key="4">
    <source>
        <dbReference type="ARBA" id="ARBA00023163"/>
    </source>
</evidence>
<evidence type="ECO:0000313" key="6">
    <source>
        <dbReference type="EMBL" id="RZT41093.1"/>
    </source>
</evidence>
<dbReference type="InterPro" id="IPR005119">
    <property type="entry name" value="LysR_subst-bd"/>
</dbReference>
<dbReference type="AlphaFoldDB" id="A0A4Q7S3Y4"/>
<evidence type="ECO:0000259" key="5">
    <source>
        <dbReference type="PROSITE" id="PS50931"/>
    </source>
</evidence>
<dbReference type="OrthoDB" id="8809624at2"/>
<dbReference type="Pfam" id="PF00126">
    <property type="entry name" value="HTH_1"/>
    <property type="match status" value="1"/>
</dbReference>
<dbReference type="RefSeq" id="WP_130389165.1">
    <property type="nucleotide sequence ID" value="NZ_SGXM01000001.1"/>
</dbReference>
<dbReference type="InterPro" id="IPR036388">
    <property type="entry name" value="WH-like_DNA-bd_sf"/>
</dbReference>
<dbReference type="PROSITE" id="PS50931">
    <property type="entry name" value="HTH_LYSR"/>
    <property type="match status" value="1"/>
</dbReference>
<evidence type="ECO:0000313" key="7">
    <source>
        <dbReference type="Proteomes" id="UP000291078"/>
    </source>
</evidence>
<dbReference type="InterPro" id="IPR036390">
    <property type="entry name" value="WH_DNA-bd_sf"/>
</dbReference>
<dbReference type="GO" id="GO:0003700">
    <property type="term" value="F:DNA-binding transcription factor activity"/>
    <property type="evidence" value="ECO:0007669"/>
    <property type="project" value="InterPro"/>
</dbReference>
<gene>
    <name evidence="6" type="ORF">EV147_0079</name>
</gene>
<evidence type="ECO:0000256" key="1">
    <source>
        <dbReference type="ARBA" id="ARBA00009437"/>
    </source>
</evidence>
<feature type="domain" description="HTH lysR-type" evidence="5">
    <location>
        <begin position="4"/>
        <end position="61"/>
    </location>
</feature>
<comment type="caution">
    <text evidence="6">The sequence shown here is derived from an EMBL/GenBank/DDBJ whole genome shotgun (WGS) entry which is preliminary data.</text>
</comment>
<dbReference type="SUPFAM" id="SSF46785">
    <property type="entry name" value="Winged helix' DNA-binding domain"/>
    <property type="match status" value="1"/>
</dbReference>
<reference evidence="6 7" key="1">
    <citation type="journal article" date="2015" name="Stand. Genomic Sci.">
        <title>Genomic Encyclopedia of Bacterial and Archaeal Type Strains, Phase III: the genomes of soil and plant-associated and newly described type strains.</title>
        <authorList>
            <person name="Whitman W.B."/>
            <person name="Woyke T."/>
            <person name="Klenk H.P."/>
            <person name="Zhou Y."/>
            <person name="Lilburn T.G."/>
            <person name="Beck B.J."/>
            <person name="De Vos P."/>
            <person name="Vandamme P."/>
            <person name="Eisen J.A."/>
            <person name="Garrity G."/>
            <person name="Hugenholtz P."/>
            <person name="Kyrpides N.C."/>
        </authorList>
    </citation>
    <scope>NUCLEOTIDE SEQUENCE [LARGE SCALE GENOMIC DNA]</scope>
    <source>
        <strain evidence="6 7">ASC-9842</strain>
    </source>
</reference>
<keyword evidence="7" id="KW-1185">Reference proteome</keyword>
<dbReference type="GO" id="GO:0003677">
    <property type="term" value="F:DNA binding"/>
    <property type="evidence" value="ECO:0007669"/>
    <property type="project" value="UniProtKB-KW"/>
</dbReference>
<evidence type="ECO:0000256" key="3">
    <source>
        <dbReference type="ARBA" id="ARBA00023125"/>
    </source>
</evidence>
<proteinExistence type="inferred from homology"/>
<keyword evidence="3" id="KW-0238">DNA-binding</keyword>
<keyword evidence="2" id="KW-0805">Transcription regulation</keyword>
<comment type="similarity">
    <text evidence="1">Belongs to the LysR transcriptional regulatory family.</text>
</comment>
<dbReference type="InterPro" id="IPR050176">
    <property type="entry name" value="LTTR"/>
</dbReference>
<dbReference type="Pfam" id="PF03466">
    <property type="entry name" value="LysR_substrate"/>
    <property type="match status" value="1"/>
</dbReference>
<evidence type="ECO:0000256" key="2">
    <source>
        <dbReference type="ARBA" id="ARBA00023015"/>
    </source>
</evidence>
<dbReference type="PANTHER" id="PTHR30579">
    <property type="entry name" value="TRANSCRIPTIONAL REGULATOR"/>
    <property type="match status" value="1"/>
</dbReference>
<dbReference type="Proteomes" id="UP000291078">
    <property type="component" value="Unassembled WGS sequence"/>
</dbReference>
<sequence length="295" mass="31979">MRFFDAEQLRTFVTVVESGSLSAAAPKLFLSPSSVSDQLRKLEERAGVTLLTRGKKGVAPTASGVRLIEYARSILSLNEMALADLRDQTLDGELRLAVTDYFRPQEIAMILRHLRDRYTQLKLHVTVMKSAAIEAEAERDTFDIGLSMRLVPTRGAAPAKAGGRGAVVLRRETLSWVAAPDVAMFPAETLPLVLLPETCSMHQFVVQLLTRRKRAFEIAHSASGVPGLNLALEAGLGVSCLNASAISPGAQALDGATAARWKLPALPAAEFYLLGPRRGESEFIGQARQALAERF</sequence>
<keyword evidence="4" id="KW-0804">Transcription</keyword>